<comment type="similarity">
    <text evidence="1">Belongs to the YciI family.</text>
</comment>
<dbReference type="Proteomes" id="UP001221150">
    <property type="component" value="Unassembled WGS sequence"/>
</dbReference>
<keyword evidence="4" id="KW-1185">Reference proteome</keyword>
<evidence type="ECO:0000313" key="4">
    <source>
        <dbReference type="Proteomes" id="UP001221150"/>
    </source>
</evidence>
<gene>
    <name evidence="3" type="ORF">P3H78_08025</name>
</gene>
<accession>A0ABT6A288</accession>
<feature type="domain" description="YCII-related" evidence="2">
    <location>
        <begin position="1"/>
        <end position="80"/>
    </location>
</feature>
<organism evidence="3 4">
    <name type="scientific">Streptomyces tropicalis</name>
    <dbReference type="NCBI Taxonomy" id="3034234"/>
    <lineage>
        <taxon>Bacteria</taxon>
        <taxon>Bacillati</taxon>
        <taxon>Actinomycetota</taxon>
        <taxon>Actinomycetes</taxon>
        <taxon>Kitasatosporales</taxon>
        <taxon>Streptomycetaceae</taxon>
        <taxon>Streptomyces</taxon>
    </lineage>
</organism>
<dbReference type="RefSeq" id="WP_276108129.1">
    <property type="nucleotide sequence ID" value="NZ_JARJBB010000003.1"/>
</dbReference>
<protein>
    <submittedName>
        <fullName evidence="3">YciI family protein</fullName>
    </submittedName>
</protein>
<dbReference type="InterPro" id="IPR005545">
    <property type="entry name" value="YCII"/>
</dbReference>
<dbReference type="Gene3D" id="3.30.70.1060">
    <property type="entry name" value="Dimeric alpha+beta barrel"/>
    <property type="match status" value="1"/>
</dbReference>
<dbReference type="Pfam" id="PF03795">
    <property type="entry name" value="YCII"/>
    <property type="match status" value="1"/>
</dbReference>
<dbReference type="PANTHER" id="PTHR37828:SF1">
    <property type="entry name" value="YCII-RELATED DOMAIN-CONTAINING PROTEIN"/>
    <property type="match status" value="1"/>
</dbReference>
<dbReference type="SUPFAM" id="SSF54909">
    <property type="entry name" value="Dimeric alpha+beta barrel"/>
    <property type="match status" value="1"/>
</dbReference>
<dbReference type="EMBL" id="JARJBB010000003">
    <property type="protein sequence ID" value="MDF3298582.1"/>
    <property type="molecule type" value="Genomic_DNA"/>
</dbReference>
<evidence type="ECO:0000259" key="2">
    <source>
        <dbReference type="Pfam" id="PF03795"/>
    </source>
</evidence>
<evidence type="ECO:0000313" key="3">
    <source>
        <dbReference type="EMBL" id="MDF3298582.1"/>
    </source>
</evidence>
<sequence>MYVIVFRYHAPLAEIDALRDAHYAHPQGVFAQGLALLAGPLEPRTGGLVLAEGPREAVEAAVASDPFVTSGAATAEVLRFRPVWRRDGAEDDPSALPPQQN</sequence>
<name>A0ABT6A288_9ACTN</name>
<evidence type="ECO:0000256" key="1">
    <source>
        <dbReference type="ARBA" id="ARBA00007689"/>
    </source>
</evidence>
<dbReference type="PANTHER" id="PTHR37828">
    <property type="entry name" value="GSR2449 PROTEIN"/>
    <property type="match status" value="1"/>
</dbReference>
<comment type="caution">
    <text evidence="3">The sequence shown here is derived from an EMBL/GenBank/DDBJ whole genome shotgun (WGS) entry which is preliminary data.</text>
</comment>
<proteinExistence type="inferred from homology"/>
<dbReference type="InterPro" id="IPR011008">
    <property type="entry name" value="Dimeric_a/b-barrel"/>
</dbReference>
<reference evidence="3 4" key="1">
    <citation type="submission" date="2023-03" db="EMBL/GenBank/DDBJ databases">
        <title>Draft genome sequence of Streptomyces sp. K1PA1 isolated from peat swamp forest in Thailand.</title>
        <authorList>
            <person name="Klaysubun C."/>
            <person name="Duangmal K."/>
        </authorList>
    </citation>
    <scope>NUCLEOTIDE SEQUENCE [LARGE SCALE GENOMIC DNA]</scope>
    <source>
        <strain evidence="3 4">K1PA1</strain>
    </source>
</reference>